<reference evidence="2 3" key="1">
    <citation type="journal article" date="2013" name="PLoS ONE">
        <title>Lactobacillus paracasei comparative genomics: towards species pan-genome definition and exploitation of diversity.</title>
        <authorList>
            <person name="Smokvina T."/>
            <person name="Wels M."/>
            <person name="Polka J."/>
            <person name="Chervaux C."/>
            <person name="Brisse S."/>
            <person name="Boekhorst J."/>
            <person name="van Hylckama Vlieg J.E."/>
            <person name="Siezen R.J."/>
        </authorList>
    </citation>
    <scope>NUCLEOTIDE SEQUENCE [LARGE SCALE GENOMIC DNA]</scope>
    <source>
        <strain evidence="2 3">Lpp41</strain>
    </source>
</reference>
<sequence>HYPTQNTRLAQAFSHTYLIGALIVLCLSPVAFWTDRLHIDTLRSE</sequence>
<keyword evidence="1" id="KW-0812">Transmembrane</keyword>
<gene>
    <name evidence="2" type="ORF">Lpp41_01284</name>
</gene>
<feature type="non-terminal residue" evidence="2">
    <location>
        <position position="1"/>
    </location>
</feature>
<accession>A0A829HAC5</accession>
<evidence type="ECO:0000256" key="1">
    <source>
        <dbReference type="SAM" id="Phobius"/>
    </source>
</evidence>
<evidence type="ECO:0000313" key="2">
    <source>
        <dbReference type="EMBL" id="EPC75870.1"/>
    </source>
</evidence>
<keyword evidence="1" id="KW-1133">Transmembrane helix</keyword>
<proteinExistence type="predicted"/>
<feature type="transmembrane region" description="Helical" evidence="1">
    <location>
        <begin position="12"/>
        <end position="33"/>
    </location>
</feature>
<protein>
    <submittedName>
        <fullName evidence="2">Major facilitator superfamily permease</fullName>
    </submittedName>
</protein>
<dbReference type="EMBL" id="ANKE01000073">
    <property type="protein sequence ID" value="EPC75870.1"/>
    <property type="molecule type" value="Genomic_DNA"/>
</dbReference>
<dbReference type="AlphaFoldDB" id="A0A829HAC5"/>
<dbReference type="Proteomes" id="UP000014244">
    <property type="component" value="Unassembled WGS sequence"/>
</dbReference>
<evidence type="ECO:0000313" key="3">
    <source>
        <dbReference type="Proteomes" id="UP000014244"/>
    </source>
</evidence>
<keyword evidence="1" id="KW-0472">Membrane</keyword>
<comment type="caution">
    <text evidence="2">The sequence shown here is derived from an EMBL/GenBank/DDBJ whole genome shotgun (WGS) entry which is preliminary data.</text>
</comment>
<name>A0A829HAC5_LACPA</name>
<organism evidence="2 3">
    <name type="scientific">Lacticaseibacillus paracasei subsp. paracasei Lpp41</name>
    <dbReference type="NCBI Taxonomy" id="1256208"/>
    <lineage>
        <taxon>Bacteria</taxon>
        <taxon>Bacillati</taxon>
        <taxon>Bacillota</taxon>
        <taxon>Bacilli</taxon>
        <taxon>Lactobacillales</taxon>
        <taxon>Lactobacillaceae</taxon>
        <taxon>Lacticaseibacillus</taxon>
    </lineage>
</organism>